<keyword evidence="10 12" id="KW-0472">Membrane</keyword>
<reference evidence="13 14" key="1">
    <citation type="submission" date="2016-09" db="EMBL/GenBank/DDBJ databases">
        <title>The draft genome of Dichanthelium oligosanthes: A C3 panicoid grass species.</title>
        <authorList>
            <person name="Studer A.J."/>
            <person name="Schnable J.C."/>
            <person name="Brutnell T.P."/>
        </authorList>
    </citation>
    <scope>NUCLEOTIDE SEQUENCE [LARGE SCALE GENOMIC DNA]</scope>
    <source>
        <strain evidence="14">cv. Kellogg 1175</strain>
        <tissue evidence="13">Leaf</tissue>
    </source>
</reference>
<keyword evidence="4 12" id="KW-0812">Transmembrane</keyword>
<gene>
    <name evidence="13" type="ORF">BAE44_0003123</name>
</gene>
<dbReference type="PANTHER" id="PTHR46867">
    <property type="entry name" value="MITOCHONDRIAL IMPORT RECEPTOR SUBUNIT TOM9-2"/>
    <property type="match status" value="1"/>
</dbReference>
<evidence type="ECO:0000256" key="12">
    <source>
        <dbReference type="SAM" id="Phobius"/>
    </source>
</evidence>
<keyword evidence="11" id="KW-0675">Receptor</keyword>
<evidence type="ECO:0000256" key="1">
    <source>
        <dbReference type="ARBA" id="ARBA00004572"/>
    </source>
</evidence>
<keyword evidence="7 12" id="KW-1133">Transmembrane helix</keyword>
<name>A0A1E5WF04_9POAL</name>
<accession>A0A1E5WF04</accession>
<dbReference type="Proteomes" id="UP000095767">
    <property type="component" value="Unassembled WGS sequence"/>
</dbReference>
<dbReference type="GO" id="GO:0005741">
    <property type="term" value="C:mitochondrial outer membrane"/>
    <property type="evidence" value="ECO:0007669"/>
    <property type="project" value="UniProtKB-SubCell"/>
</dbReference>
<keyword evidence="9" id="KW-0496">Mitochondrion</keyword>
<proteinExistence type="inferred from homology"/>
<evidence type="ECO:0000256" key="2">
    <source>
        <dbReference type="ARBA" id="ARBA00009874"/>
    </source>
</evidence>
<dbReference type="PANTHER" id="PTHR46867:SF9">
    <property type="entry name" value="OS02G0131600 PROTEIN"/>
    <property type="match status" value="1"/>
</dbReference>
<keyword evidence="14" id="KW-1185">Reference proteome</keyword>
<dbReference type="GO" id="GO:0006886">
    <property type="term" value="P:intracellular protein transport"/>
    <property type="evidence" value="ECO:0007669"/>
    <property type="project" value="InterPro"/>
</dbReference>
<organism evidence="13 14">
    <name type="scientific">Dichanthelium oligosanthes</name>
    <dbReference type="NCBI Taxonomy" id="888268"/>
    <lineage>
        <taxon>Eukaryota</taxon>
        <taxon>Viridiplantae</taxon>
        <taxon>Streptophyta</taxon>
        <taxon>Embryophyta</taxon>
        <taxon>Tracheophyta</taxon>
        <taxon>Spermatophyta</taxon>
        <taxon>Magnoliopsida</taxon>
        <taxon>Liliopsida</taxon>
        <taxon>Poales</taxon>
        <taxon>Poaceae</taxon>
        <taxon>PACMAD clade</taxon>
        <taxon>Panicoideae</taxon>
        <taxon>Panicodae</taxon>
        <taxon>Paniceae</taxon>
        <taxon>Dichantheliinae</taxon>
        <taxon>Dichanthelium</taxon>
    </lineage>
</organism>
<evidence type="ECO:0000256" key="9">
    <source>
        <dbReference type="ARBA" id="ARBA00023128"/>
    </source>
</evidence>
<comment type="caution">
    <text evidence="13">The sequence shown here is derived from an EMBL/GenBank/DDBJ whole genome shotgun (WGS) entry which is preliminary data.</text>
</comment>
<sequence>MGMKEEMSAFLDSLSQSPAAARGQEVVAMARKLARSVGKAAWYAGTTFLVLGIPLIIALEREMAFDEMEFNQQAQLAEMNTLLGNTPSYPPL</sequence>
<evidence type="ECO:0000313" key="13">
    <source>
        <dbReference type="EMBL" id="OEL35858.1"/>
    </source>
</evidence>
<evidence type="ECO:0000256" key="11">
    <source>
        <dbReference type="ARBA" id="ARBA00023170"/>
    </source>
</evidence>
<evidence type="ECO:0008006" key="15">
    <source>
        <dbReference type="Google" id="ProtNLM"/>
    </source>
</evidence>
<dbReference type="STRING" id="888268.A0A1E5WF04"/>
<dbReference type="InterPro" id="IPR017411">
    <property type="entry name" value="Tom22_pln"/>
</dbReference>
<dbReference type="InterPro" id="IPR005683">
    <property type="entry name" value="Tom22"/>
</dbReference>
<evidence type="ECO:0000256" key="3">
    <source>
        <dbReference type="ARBA" id="ARBA00022448"/>
    </source>
</evidence>
<comment type="subcellular location">
    <subcellularLocation>
        <location evidence="1">Mitochondrion outer membrane</location>
        <topology evidence="1">Single-pass membrane protein</topology>
    </subcellularLocation>
</comment>
<dbReference type="CDD" id="cd22884">
    <property type="entry name" value="TOM22"/>
    <property type="match status" value="1"/>
</dbReference>
<dbReference type="Pfam" id="PF04281">
    <property type="entry name" value="Tom22"/>
    <property type="match status" value="1"/>
</dbReference>
<comment type="similarity">
    <text evidence="2">Belongs to the Tom22 family.</text>
</comment>
<keyword evidence="3" id="KW-0813">Transport</keyword>
<dbReference type="EMBL" id="LWDX02010802">
    <property type="protein sequence ID" value="OEL35858.1"/>
    <property type="molecule type" value="Genomic_DNA"/>
</dbReference>
<feature type="transmembrane region" description="Helical" evidence="12">
    <location>
        <begin position="39"/>
        <end position="59"/>
    </location>
</feature>
<keyword evidence="5" id="KW-1000">Mitochondrion outer membrane</keyword>
<keyword evidence="8" id="KW-0811">Translocation</keyword>
<keyword evidence="6" id="KW-0653">Protein transport</keyword>
<dbReference type="OrthoDB" id="10016939at2759"/>
<protein>
    <recommendedName>
        <fullName evidence="15">Mitochondrial import receptor subunit TOM9-2</fullName>
    </recommendedName>
</protein>
<evidence type="ECO:0000313" key="14">
    <source>
        <dbReference type="Proteomes" id="UP000095767"/>
    </source>
</evidence>
<evidence type="ECO:0000256" key="10">
    <source>
        <dbReference type="ARBA" id="ARBA00023136"/>
    </source>
</evidence>
<evidence type="ECO:0000256" key="8">
    <source>
        <dbReference type="ARBA" id="ARBA00023010"/>
    </source>
</evidence>
<evidence type="ECO:0000256" key="4">
    <source>
        <dbReference type="ARBA" id="ARBA00022692"/>
    </source>
</evidence>
<dbReference type="AlphaFoldDB" id="A0A1E5WF04"/>
<evidence type="ECO:0000256" key="6">
    <source>
        <dbReference type="ARBA" id="ARBA00022927"/>
    </source>
</evidence>
<evidence type="ECO:0000256" key="7">
    <source>
        <dbReference type="ARBA" id="ARBA00022989"/>
    </source>
</evidence>
<evidence type="ECO:0000256" key="5">
    <source>
        <dbReference type="ARBA" id="ARBA00022787"/>
    </source>
</evidence>